<dbReference type="Gene3D" id="3.90.550.10">
    <property type="entry name" value="Spore Coat Polysaccharide Biosynthesis Protein SpsA, Chain A"/>
    <property type="match status" value="1"/>
</dbReference>
<evidence type="ECO:0000256" key="6">
    <source>
        <dbReference type="ARBA" id="ARBA00023136"/>
    </source>
</evidence>
<reference evidence="8" key="1">
    <citation type="journal article" date="2021" name="PeerJ">
        <title>Extensive microbial diversity within the chicken gut microbiome revealed by metagenomics and culture.</title>
        <authorList>
            <person name="Gilroy R."/>
            <person name="Ravi A."/>
            <person name="Getino M."/>
            <person name="Pursley I."/>
            <person name="Horton D.L."/>
            <person name="Alikhan N.F."/>
            <person name="Baker D."/>
            <person name="Gharbi K."/>
            <person name="Hall N."/>
            <person name="Watson M."/>
            <person name="Adriaenssens E.M."/>
            <person name="Foster-Nyarko E."/>
            <person name="Jarju S."/>
            <person name="Secka A."/>
            <person name="Antonio M."/>
            <person name="Oren A."/>
            <person name="Chaudhuri R.R."/>
            <person name="La Ragione R."/>
            <person name="Hildebrand F."/>
            <person name="Pallen M.J."/>
        </authorList>
    </citation>
    <scope>NUCLEOTIDE SEQUENCE</scope>
    <source>
        <strain evidence="8">F6-686</strain>
    </source>
</reference>
<keyword evidence="2" id="KW-0328">Glycosyltransferase</keyword>
<dbReference type="SUPFAM" id="SSF53448">
    <property type="entry name" value="Nucleotide-diphospho-sugar transferases"/>
    <property type="match status" value="1"/>
</dbReference>
<dbReference type="GO" id="GO:0016020">
    <property type="term" value="C:membrane"/>
    <property type="evidence" value="ECO:0007669"/>
    <property type="project" value="UniProtKB-SubCell"/>
</dbReference>
<evidence type="ECO:0000256" key="1">
    <source>
        <dbReference type="ARBA" id="ARBA00004167"/>
    </source>
</evidence>
<accession>A0A9E2KSH1</accession>
<dbReference type="Proteomes" id="UP000823844">
    <property type="component" value="Unassembled WGS sequence"/>
</dbReference>
<dbReference type="GO" id="GO:0016757">
    <property type="term" value="F:glycosyltransferase activity"/>
    <property type="evidence" value="ECO:0007669"/>
    <property type="project" value="UniProtKB-KW"/>
</dbReference>
<evidence type="ECO:0000313" key="8">
    <source>
        <dbReference type="EMBL" id="MBU3828751.1"/>
    </source>
</evidence>
<keyword evidence="3" id="KW-0808">Transferase</keyword>
<gene>
    <name evidence="8" type="ORF">H9806_06460</name>
</gene>
<keyword evidence="5 7" id="KW-1133">Transmembrane helix</keyword>
<proteinExistence type="predicted"/>
<name>A0A9E2KSH1_9LACO</name>
<organism evidence="8 9">
    <name type="scientific">Candidatus Lactobacillus pullistercoris</name>
    <dbReference type="NCBI Taxonomy" id="2838636"/>
    <lineage>
        <taxon>Bacteria</taxon>
        <taxon>Bacillati</taxon>
        <taxon>Bacillota</taxon>
        <taxon>Bacilli</taxon>
        <taxon>Lactobacillales</taxon>
        <taxon>Lactobacillaceae</taxon>
        <taxon>Lactobacillus</taxon>
    </lineage>
</organism>
<dbReference type="EMBL" id="JAHLFT010000084">
    <property type="protein sequence ID" value="MBU3828751.1"/>
    <property type="molecule type" value="Genomic_DNA"/>
</dbReference>
<comment type="caution">
    <text evidence="8">The sequence shown here is derived from an EMBL/GenBank/DDBJ whole genome shotgun (WGS) entry which is preliminary data.</text>
</comment>
<protein>
    <submittedName>
        <fullName evidence="8">Glycosyltransferase family 92 protein</fullName>
    </submittedName>
</protein>
<comment type="subcellular location">
    <subcellularLocation>
        <location evidence="1">Membrane</location>
        <topology evidence="1">Single-pass membrane protein</topology>
    </subcellularLocation>
</comment>
<evidence type="ECO:0000313" key="9">
    <source>
        <dbReference type="Proteomes" id="UP000823844"/>
    </source>
</evidence>
<dbReference type="CDD" id="cd00761">
    <property type="entry name" value="Glyco_tranf_GTA_type"/>
    <property type="match status" value="1"/>
</dbReference>
<dbReference type="AlphaFoldDB" id="A0A9E2KSH1"/>
<evidence type="ECO:0000256" key="3">
    <source>
        <dbReference type="ARBA" id="ARBA00022679"/>
    </source>
</evidence>
<dbReference type="InterPro" id="IPR029044">
    <property type="entry name" value="Nucleotide-diphossugar_trans"/>
</dbReference>
<keyword evidence="4 7" id="KW-0812">Transmembrane</keyword>
<evidence type="ECO:0000256" key="5">
    <source>
        <dbReference type="ARBA" id="ARBA00022989"/>
    </source>
</evidence>
<dbReference type="PANTHER" id="PTHR21461:SF69">
    <property type="entry name" value="GLYCOSYLTRANSFERASE FAMILY 92 PROTEIN"/>
    <property type="match status" value="1"/>
</dbReference>
<evidence type="ECO:0000256" key="4">
    <source>
        <dbReference type="ARBA" id="ARBA00022692"/>
    </source>
</evidence>
<dbReference type="InterPro" id="IPR008166">
    <property type="entry name" value="Glyco_transf_92"/>
</dbReference>
<evidence type="ECO:0000256" key="7">
    <source>
        <dbReference type="SAM" id="Phobius"/>
    </source>
</evidence>
<dbReference type="PANTHER" id="PTHR21461">
    <property type="entry name" value="GLYCOSYLTRANSFERASE FAMILY 92 PROTEIN"/>
    <property type="match status" value="1"/>
</dbReference>
<dbReference type="Pfam" id="PF01697">
    <property type="entry name" value="Glyco_transf_92"/>
    <property type="match status" value="1"/>
</dbReference>
<reference evidence="8" key="2">
    <citation type="submission" date="2021-04" db="EMBL/GenBank/DDBJ databases">
        <authorList>
            <person name="Gilroy R."/>
        </authorList>
    </citation>
    <scope>NUCLEOTIDE SEQUENCE</scope>
    <source>
        <strain evidence="8">F6-686</strain>
    </source>
</reference>
<evidence type="ECO:0000256" key="2">
    <source>
        <dbReference type="ARBA" id="ARBA00022676"/>
    </source>
</evidence>
<feature type="transmembrane region" description="Helical" evidence="7">
    <location>
        <begin position="30"/>
        <end position="52"/>
    </location>
</feature>
<keyword evidence="6 7" id="KW-0472">Membrane</keyword>
<dbReference type="GO" id="GO:0005737">
    <property type="term" value="C:cytoplasm"/>
    <property type="evidence" value="ECO:0007669"/>
    <property type="project" value="TreeGrafter"/>
</dbReference>
<sequence length="324" mass="38237">MTNYFKRSNFVRYLFWMKPMRGLRDTSMPIFFKGLFALPLMFYGTIQYISFFKHVTEKKKYKYNYAIVAIVKNEAPYIEEWINYHKKIGVEKFYIYNNDSTDNLIEVLRRYIDEGSVDLINYPGKKRQCFAYNDAVEKHRYDCKYIAAIDLDEFILPLGTGNMSDFDKVLSKKYNYGGLGIHWCCFGSSGHIHKPKGGVLENYTNRAEDSFKNHIAVKTIFNPRKVIAISNPHFPCYRPGIYNINENEHKFLGPVDQEVSYSKFRLNHYFCKSKDECIAKFNRGMADVDGKRSWDKFVEYDRNEVHDTTILKLLHKIDDKNDSK</sequence>